<keyword evidence="5" id="KW-0969">Cilium</keyword>
<dbReference type="GeneID" id="25567231"/>
<feature type="compositionally biased region" description="Low complexity" evidence="8">
    <location>
        <begin position="495"/>
        <end position="533"/>
    </location>
</feature>
<evidence type="ECO:0000256" key="7">
    <source>
        <dbReference type="SAM" id="Coils"/>
    </source>
</evidence>
<dbReference type="PANTHER" id="PTHR31954">
    <property type="entry name" value="CILIA- AND FLAGELLA-ASSOCIATED PROTEIN 157"/>
    <property type="match status" value="1"/>
</dbReference>
<feature type="compositionally biased region" description="Low complexity" evidence="8">
    <location>
        <begin position="634"/>
        <end position="659"/>
    </location>
</feature>
<feature type="coiled-coil region" evidence="7">
    <location>
        <begin position="266"/>
        <end position="377"/>
    </location>
</feature>
<dbReference type="PANTHER" id="PTHR31954:SF1">
    <property type="entry name" value="CILIA- AND FLAGELLA-ASSOCIATED PROTEIN 157"/>
    <property type="match status" value="1"/>
</dbReference>
<keyword evidence="10" id="KW-1185">Reference proteome</keyword>
<evidence type="ECO:0000256" key="8">
    <source>
        <dbReference type="SAM" id="MobiDB-lite"/>
    </source>
</evidence>
<gene>
    <name evidence="9" type="ORF">AMSG_08568</name>
</gene>
<evidence type="ECO:0000313" key="9">
    <source>
        <dbReference type="EMBL" id="KNC52692.1"/>
    </source>
</evidence>
<keyword evidence="6" id="KW-0966">Cell projection</keyword>
<feature type="region of interest" description="Disordered" evidence="8">
    <location>
        <begin position="486"/>
        <end position="541"/>
    </location>
</feature>
<dbReference type="OrthoDB" id="166611at2759"/>
<evidence type="ECO:0000256" key="5">
    <source>
        <dbReference type="ARBA" id="ARBA00023069"/>
    </source>
</evidence>
<dbReference type="OMA" id="CANMAKK"/>
<comment type="similarity">
    <text evidence="2">Belongs to the CFAP157 family.</text>
</comment>
<feature type="region of interest" description="Disordered" evidence="8">
    <location>
        <begin position="1"/>
        <end position="29"/>
    </location>
</feature>
<dbReference type="AlphaFoldDB" id="A0A0L0DK82"/>
<feature type="region of interest" description="Disordered" evidence="8">
    <location>
        <begin position="634"/>
        <end position="673"/>
    </location>
</feature>
<evidence type="ECO:0000256" key="3">
    <source>
        <dbReference type="ARBA" id="ARBA00014087"/>
    </source>
</evidence>
<sequence length="673" mass="73071">MSKPMDTAPKTEDNGDHAGGSRLGGAGATTVAAKAAGRGTGRKVGVGDADKFMVSPAEKAMWAMKIKDLETRLESAAVEVGSLKDENEELKRINEEIEKTAAANRAAWKILHEEKDSHIQFQTARAEQLKEEKAQRVAELELKVEELEHQAAMDMRQAEEKIRKLMRKIEATMKFVEVQHHLENELATLQQQRATEKVAFQKKYEEQDYQHLKAQKDLEARYDAKVKHLTAQMKGLSDSLMAETTKRTIVENIRLNKMIEDMSVNNKDLILEKEQMMVELLNLRRQKELLTVSEKVLAEKMTNARKVIKRLADKIRKLENGMRREADVDVQVESEIVALQEHVILLQSQLATAQSELHATEENLAAERRHREALQREQDSFLSMLEEAAGFILACLQDVKQQLALERETKELAASAELRRSESSLANLRSGGGKDSTNDAPSGAGADSDTVSLPPSLTALTSAERENVLEYLLKQLNALQVVGGMPQSASASKTGSSGQARGASAEAARGSRGSAGSSGPASRGRASAASRGSSRGGSDGRLSASIFRWATPSPSPGYYTGEHRPTVTVATQTVASEPTQLFDTHLGTGSKGASSSDEARAYRRAVLGDVRPWGAPAQQLPLTKRGPRMFLRKAGTGPAARRAPSGASSRSSSRTGAGTLILPPVVGSRTGAS</sequence>
<evidence type="ECO:0000313" key="10">
    <source>
        <dbReference type="Proteomes" id="UP000054408"/>
    </source>
</evidence>
<dbReference type="EMBL" id="GL349474">
    <property type="protein sequence ID" value="KNC52692.1"/>
    <property type="molecule type" value="Genomic_DNA"/>
</dbReference>
<feature type="region of interest" description="Disordered" evidence="8">
    <location>
        <begin position="419"/>
        <end position="455"/>
    </location>
</feature>
<dbReference type="InterPro" id="IPR038844">
    <property type="entry name" value="CFAP157"/>
</dbReference>
<keyword evidence="4 7" id="KW-0175">Coiled coil</keyword>
<dbReference type="RefSeq" id="XP_013755236.1">
    <property type="nucleotide sequence ID" value="XM_013899782.1"/>
</dbReference>
<evidence type="ECO:0000256" key="4">
    <source>
        <dbReference type="ARBA" id="ARBA00023054"/>
    </source>
</evidence>
<evidence type="ECO:0000256" key="2">
    <source>
        <dbReference type="ARBA" id="ARBA00010841"/>
    </source>
</evidence>
<dbReference type="GO" id="GO:0008017">
    <property type="term" value="F:microtubule binding"/>
    <property type="evidence" value="ECO:0007669"/>
    <property type="project" value="TreeGrafter"/>
</dbReference>
<organism evidence="9 10">
    <name type="scientific">Thecamonas trahens ATCC 50062</name>
    <dbReference type="NCBI Taxonomy" id="461836"/>
    <lineage>
        <taxon>Eukaryota</taxon>
        <taxon>Apusozoa</taxon>
        <taxon>Apusomonadida</taxon>
        <taxon>Apusomonadidae</taxon>
        <taxon>Thecamonas</taxon>
    </lineage>
</organism>
<evidence type="ECO:0000256" key="1">
    <source>
        <dbReference type="ARBA" id="ARBA00004138"/>
    </source>
</evidence>
<feature type="coiled-coil region" evidence="7">
    <location>
        <begin position="66"/>
        <end position="175"/>
    </location>
</feature>
<accession>A0A0L0DK82</accession>
<protein>
    <recommendedName>
        <fullName evidence="3">Cilia- and flagella-associated protein 157</fullName>
    </recommendedName>
</protein>
<reference evidence="9 10" key="1">
    <citation type="submission" date="2010-05" db="EMBL/GenBank/DDBJ databases">
        <title>The Genome Sequence of Thecamonas trahens ATCC 50062.</title>
        <authorList>
            <consortium name="The Broad Institute Genome Sequencing Platform"/>
            <person name="Russ C."/>
            <person name="Cuomo C."/>
            <person name="Shea T."/>
            <person name="Young S.K."/>
            <person name="Zeng Q."/>
            <person name="Koehrsen M."/>
            <person name="Haas B."/>
            <person name="Borodovsky M."/>
            <person name="Guigo R."/>
            <person name="Alvarado L."/>
            <person name="Berlin A."/>
            <person name="Bochicchio J."/>
            <person name="Borenstein D."/>
            <person name="Chapman S."/>
            <person name="Chen Z."/>
            <person name="Freedman E."/>
            <person name="Gellesch M."/>
            <person name="Goldberg J."/>
            <person name="Griggs A."/>
            <person name="Gujja S."/>
            <person name="Heilman E."/>
            <person name="Heiman D."/>
            <person name="Hepburn T."/>
            <person name="Howarth C."/>
            <person name="Jen D."/>
            <person name="Larson L."/>
            <person name="Mehta T."/>
            <person name="Park D."/>
            <person name="Pearson M."/>
            <person name="Roberts A."/>
            <person name="Saif S."/>
            <person name="Shenoy N."/>
            <person name="Sisk P."/>
            <person name="Stolte C."/>
            <person name="Sykes S."/>
            <person name="Thomson T."/>
            <person name="Walk T."/>
            <person name="White J."/>
            <person name="Yandava C."/>
            <person name="Burger G."/>
            <person name="Gray M.W."/>
            <person name="Holland P.W.H."/>
            <person name="King N."/>
            <person name="Lang F.B.F."/>
            <person name="Roger A.J."/>
            <person name="Ruiz-Trillo I."/>
            <person name="Lander E."/>
            <person name="Nusbaum C."/>
        </authorList>
    </citation>
    <scope>NUCLEOTIDE SEQUENCE [LARGE SCALE GENOMIC DNA]</scope>
    <source>
        <strain evidence="9 10">ATCC 50062</strain>
    </source>
</reference>
<evidence type="ECO:0000256" key="6">
    <source>
        <dbReference type="ARBA" id="ARBA00023273"/>
    </source>
</evidence>
<name>A0A0L0DK82_THETB</name>
<dbReference type="Proteomes" id="UP000054408">
    <property type="component" value="Unassembled WGS sequence"/>
</dbReference>
<proteinExistence type="inferred from homology"/>
<dbReference type="GO" id="GO:0036064">
    <property type="term" value="C:ciliary basal body"/>
    <property type="evidence" value="ECO:0007669"/>
    <property type="project" value="TreeGrafter"/>
</dbReference>
<comment type="subcellular location">
    <subcellularLocation>
        <location evidence="1">Cell projection</location>
        <location evidence="1">Cilium</location>
    </subcellularLocation>
</comment>
<feature type="compositionally biased region" description="Gly residues" evidence="8">
    <location>
        <begin position="17"/>
        <end position="27"/>
    </location>
</feature>